<evidence type="ECO:0000256" key="1">
    <source>
        <dbReference type="SAM" id="MobiDB-lite"/>
    </source>
</evidence>
<dbReference type="EMBL" id="JBBNGJ010000007">
    <property type="protein sequence ID" value="MEQ2593183.1"/>
    <property type="molecule type" value="Genomic_DNA"/>
</dbReference>
<evidence type="ECO:0000259" key="3">
    <source>
        <dbReference type="Pfam" id="PF26273"/>
    </source>
</evidence>
<dbReference type="Proteomes" id="UP001494672">
    <property type="component" value="Unassembled WGS sequence"/>
</dbReference>
<evidence type="ECO:0000256" key="2">
    <source>
        <dbReference type="SAM" id="Phobius"/>
    </source>
</evidence>
<proteinExistence type="predicted"/>
<evidence type="ECO:0000313" key="5">
    <source>
        <dbReference type="Proteomes" id="UP001494672"/>
    </source>
</evidence>
<evidence type="ECO:0000313" key="4">
    <source>
        <dbReference type="EMBL" id="MEQ2593183.1"/>
    </source>
</evidence>
<sequence length="270" mass="30289">MREKQGVNKKDNLSENGMDKGNKKSTCETLQAMFEGMIVSQPVDKLKTQVKGYSVTMITERMLKKNKLGDVIAEICDMTELEREIRQGLENGLPVYGFFRNKQMWSCFIFDKEDIARSELTPEPESGKDVLSIYKLRKYYIHPEVEDLADDMMEAAHGNMYQKVIDVFGDDKSDGFLLKDKIYVCKRDKSTGAPFGILIGVALGIVYGMLFDNLALGISIGFCFGISFSMIWGTSTHRYVQHGLADRAEAEDADNVIKGLGSDGEDGINR</sequence>
<organism evidence="4 5">
    <name type="scientific">Coprococcus aceti</name>
    <dbReference type="NCBI Taxonomy" id="2981786"/>
    <lineage>
        <taxon>Bacteria</taxon>
        <taxon>Bacillati</taxon>
        <taxon>Bacillota</taxon>
        <taxon>Clostridia</taxon>
        <taxon>Lachnospirales</taxon>
        <taxon>Lachnospiraceae</taxon>
        <taxon>Coprococcus</taxon>
    </lineage>
</organism>
<keyword evidence="2" id="KW-0472">Membrane</keyword>
<protein>
    <recommendedName>
        <fullName evidence="3">Glycine zipper-like domain-containing protein</fullName>
    </recommendedName>
</protein>
<dbReference type="Pfam" id="PF26273">
    <property type="entry name" value="Gly_zipper"/>
    <property type="match status" value="1"/>
</dbReference>
<dbReference type="InterPro" id="IPR058598">
    <property type="entry name" value="Gly_zipper-like_dom"/>
</dbReference>
<feature type="transmembrane region" description="Helical" evidence="2">
    <location>
        <begin position="216"/>
        <end position="234"/>
    </location>
</feature>
<feature type="transmembrane region" description="Helical" evidence="2">
    <location>
        <begin position="191"/>
        <end position="210"/>
    </location>
</feature>
<feature type="domain" description="Glycine zipper-like" evidence="3">
    <location>
        <begin position="195"/>
        <end position="231"/>
    </location>
</feature>
<keyword evidence="2" id="KW-1133">Transmembrane helix</keyword>
<comment type="caution">
    <text evidence="4">The sequence shown here is derived from an EMBL/GenBank/DDBJ whole genome shotgun (WGS) entry which is preliminary data.</text>
</comment>
<gene>
    <name evidence="4" type="ORF">AAAU18_09725</name>
</gene>
<feature type="region of interest" description="Disordered" evidence="1">
    <location>
        <begin position="1"/>
        <end position="23"/>
    </location>
</feature>
<name>A0ABV1IBE5_9FIRM</name>
<accession>A0ABV1IBE5</accession>
<keyword evidence="2" id="KW-0812">Transmembrane</keyword>
<keyword evidence="5" id="KW-1185">Reference proteome</keyword>
<reference evidence="4 5" key="1">
    <citation type="submission" date="2024-04" db="EMBL/GenBank/DDBJ databases">
        <title>Human intestinal bacterial collection.</title>
        <authorList>
            <person name="Pauvert C."/>
            <person name="Hitch T.C.A."/>
            <person name="Clavel T."/>
        </authorList>
    </citation>
    <scope>NUCLEOTIDE SEQUENCE [LARGE SCALE GENOMIC DNA]</scope>
    <source>
        <strain evidence="4 5">CLA-AA-H181</strain>
    </source>
</reference>